<dbReference type="PANTHER" id="PTHR24006">
    <property type="entry name" value="UBIQUITIN CARBOXYL-TERMINAL HYDROLASE"/>
    <property type="match status" value="1"/>
</dbReference>
<name>A0A1L8GLJ6_XENLA</name>
<dbReference type="GO" id="GO:0004843">
    <property type="term" value="F:cysteine-type deubiquitinase activity"/>
    <property type="evidence" value="ECO:0000318"/>
    <property type="project" value="GO_Central"/>
</dbReference>
<dbReference type="InterPro" id="IPR028889">
    <property type="entry name" value="USP"/>
</dbReference>
<dbReference type="InterPro" id="IPR033815">
    <property type="entry name" value="USP1"/>
</dbReference>
<dbReference type="Gene3D" id="3.90.70.10">
    <property type="entry name" value="Cysteine proteinases"/>
    <property type="match status" value="2"/>
</dbReference>
<dbReference type="PROSITE" id="PS00973">
    <property type="entry name" value="USP_2"/>
    <property type="match status" value="1"/>
</dbReference>
<dbReference type="CDD" id="cd02671">
    <property type="entry name" value="Peptidase_C19O"/>
    <property type="match status" value="1"/>
</dbReference>
<proteinExistence type="inferred from homology"/>
<dbReference type="GO" id="GO:0006508">
    <property type="term" value="P:proteolysis"/>
    <property type="evidence" value="ECO:0007669"/>
    <property type="project" value="UniProtKB-KW"/>
</dbReference>
<gene>
    <name evidence="4 5" type="primary">usp1.L</name>
</gene>
<dbReference type="InterPro" id="IPR001394">
    <property type="entry name" value="Peptidase_C19_UCH"/>
</dbReference>
<dbReference type="Proteomes" id="UP000186698">
    <property type="component" value="Chromosome 4L"/>
</dbReference>
<dbReference type="SUPFAM" id="SSF54001">
    <property type="entry name" value="Cysteine proteinases"/>
    <property type="match status" value="1"/>
</dbReference>
<sequence length="780" mass="87440">MPGVTHCESQTVLSKSSPPRRNRLSLRFFQKKDTKRALEFTEASPATTESQNDEEKESEICSDQVVPTPQLSPPACCVKKESLIPFVGLNNLGNTCYLNSILQVLCYCPGFKNGIKFLSEIISKKVENVGKEREQTQDKDTVKHELPASYEVISSLSSLIHSMEHLQISFLSNPDNYDSELAAQPRRLLNTLREVNPMYEGYLQHDAQEVLQCILGNIQEACQVMKKEILLNSQINNSTKNAQDTATSKTEHNGLHGSDTEFLTGSSAEITEIETNENGKRKSDNEAGNVKKRTKLTKEPSAEEQRQTRSKRKSLTEKQDKRTDAPPKADNGNSNHSQKKTKLGLNWLKSSKQPSIFSKFCSLGKQSDSSSKSSETGTHSIKTNAKTSENEQSKENGLCILENNKNREDTKTIPGNESSGFELVEKMFQGKLVLRTRCLECESFTERREDFQDISVPVLESEPPKLEDSSDVSPDPRLETKTLKWAISQFASVERIVGEDKYFCENCHHYTEAERSLLFDKIPDIVTIHLKCFSANNSEFDCFGGLSKVNTALLTPLKLSLEEWSTNESKDLYGLFAVVMHSGVTISSGHYTAYVRIPEISDLERDHMKALVDHKDAVKAEPLNEEEARMNDANYDDGEVSFRVNGCVPSASKVSKKQTETVSLLGGQKSKPDFQQLPNKTAKSETSFNSHGDKSYSASLSVDLQREMSEERDLSVSSYTCKADNLTSSFLESLKEYLGKWLLFDDSEVKVTDEKDFMTAISPNTLSTSTPYLLFYKKLI</sequence>
<evidence type="ECO:0000313" key="5">
    <source>
        <dbReference type="Xenbase" id="XB-GENE-17342357"/>
    </source>
</evidence>
<dbReference type="AlphaFoldDB" id="A0A1L8GLJ6"/>
<keyword evidence="1" id="KW-0788">Thiol protease</keyword>
<feature type="compositionally biased region" description="Basic and acidic residues" evidence="2">
    <location>
        <begin position="314"/>
        <end position="327"/>
    </location>
</feature>
<dbReference type="GO" id="GO:0016579">
    <property type="term" value="P:protein deubiquitination"/>
    <property type="evidence" value="ECO:0007669"/>
    <property type="project" value="InterPro"/>
</dbReference>
<comment type="catalytic activity">
    <reaction evidence="1">
        <text>Thiol-dependent hydrolysis of ester, thioester, amide, peptide and isopeptide bonds formed by the C-terminal Gly of ubiquitin (a 76-residue protein attached to proteins as an intracellular targeting signal).</text>
        <dbReference type="EC" id="3.4.19.12"/>
    </reaction>
</comment>
<dbReference type="PANTHER" id="PTHR24006:SF905">
    <property type="entry name" value="UBIQUITIN CARBOXYL-TERMINAL HYDROLASE 1"/>
    <property type="match status" value="1"/>
</dbReference>
<dbReference type="KEGG" id="xla:398530"/>
<keyword evidence="3" id="KW-1185">Reference proteome</keyword>
<evidence type="ECO:0000313" key="3">
    <source>
        <dbReference type="Proteomes" id="UP000186698"/>
    </source>
</evidence>
<dbReference type="PROSITE" id="PS50235">
    <property type="entry name" value="USP_3"/>
    <property type="match status" value="1"/>
</dbReference>
<evidence type="ECO:0000313" key="4">
    <source>
        <dbReference type="RefSeq" id="XP_018113615.1"/>
    </source>
</evidence>
<dbReference type="InterPro" id="IPR038765">
    <property type="entry name" value="Papain-like_cys_pep_sf"/>
</dbReference>
<dbReference type="InterPro" id="IPR018200">
    <property type="entry name" value="USP_CS"/>
</dbReference>
<dbReference type="GO" id="GO:0031647">
    <property type="term" value="P:regulation of protein stability"/>
    <property type="evidence" value="ECO:0000318"/>
    <property type="project" value="GO_Central"/>
</dbReference>
<evidence type="ECO:0000256" key="2">
    <source>
        <dbReference type="SAM" id="MobiDB-lite"/>
    </source>
</evidence>
<dbReference type="STRING" id="8355.A0A1L8GLJ6"/>
<feature type="compositionally biased region" description="Basic and acidic residues" evidence="2">
    <location>
        <begin position="296"/>
        <end position="307"/>
    </location>
</feature>
<dbReference type="RefSeq" id="XP_018113615.1">
    <property type="nucleotide sequence ID" value="XM_018258126.2"/>
</dbReference>
<accession>A0A1L8GLJ6</accession>
<dbReference type="PaxDb" id="8355-A0A1L8GLJ6"/>
<dbReference type="Bgee" id="398530">
    <property type="expression patterns" value="Expressed in egg cell and 19 other cell types or tissues"/>
</dbReference>
<keyword evidence="1" id="KW-0645">Protease</keyword>
<keyword evidence="1" id="KW-0833">Ubl conjugation pathway</keyword>
<dbReference type="GeneID" id="398530"/>
<feature type="region of interest" description="Disordered" evidence="2">
    <location>
        <begin position="362"/>
        <end position="416"/>
    </location>
</feature>
<feature type="compositionally biased region" description="Basic and acidic residues" evidence="2">
    <location>
        <begin position="30"/>
        <end position="39"/>
    </location>
</feature>
<comment type="similarity">
    <text evidence="1">Belongs to the peptidase C19 family.</text>
</comment>
<dbReference type="AGR" id="Xenbase:XB-GENE-17342357"/>
<feature type="compositionally biased region" description="Low complexity" evidence="2">
    <location>
        <begin position="362"/>
        <end position="380"/>
    </location>
</feature>
<feature type="region of interest" description="Disordered" evidence="2">
    <location>
        <begin position="1"/>
        <end position="63"/>
    </location>
</feature>
<dbReference type="GO" id="GO:0005829">
    <property type="term" value="C:cytosol"/>
    <property type="evidence" value="ECO:0000318"/>
    <property type="project" value="GO_Central"/>
</dbReference>
<evidence type="ECO:0000256" key="1">
    <source>
        <dbReference type="RuleBase" id="RU366025"/>
    </source>
</evidence>
<dbReference type="Xenbase" id="XB-GENE-17342357">
    <property type="gene designation" value="usp1.L"/>
</dbReference>
<dbReference type="OMA" id="MNTTCHG"/>
<dbReference type="Pfam" id="PF00443">
    <property type="entry name" value="UCH"/>
    <property type="match status" value="2"/>
</dbReference>
<protein>
    <recommendedName>
        <fullName evidence="1">Ubiquitin carboxyl-terminal hydrolase</fullName>
        <ecNumber evidence="1">3.4.19.12</ecNumber>
    </recommendedName>
</protein>
<dbReference type="OrthoDB" id="10062454at2759"/>
<dbReference type="GO" id="GO:0006282">
    <property type="term" value="P:regulation of DNA repair"/>
    <property type="evidence" value="ECO:0007669"/>
    <property type="project" value="InterPro"/>
</dbReference>
<reference evidence="4" key="1">
    <citation type="submission" date="2025-08" db="UniProtKB">
        <authorList>
            <consortium name="RefSeq"/>
        </authorList>
    </citation>
    <scope>IDENTIFICATION</scope>
    <source>
        <strain evidence="4">J_2021</strain>
        <tissue evidence="4">Erythrocytes</tissue>
    </source>
</reference>
<dbReference type="EC" id="3.4.19.12" evidence="1"/>
<feature type="region of interest" description="Disordered" evidence="2">
    <location>
        <begin position="241"/>
        <end position="340"/>
    </location>
</feature>
<dbReference type="InterPro" id="IPR050164">
    <property type="entry name" value="Peptidase_C19"/>
</dbReference>
<keyword evidence="1 4" id="KW-0378">Hydrolase</keyword>
<organism evidence="3 4">
    <name type="scientific">Xenopus laevis</name>
    <name type="common">African clawed frog</name>
    <dbReference type="NCBI Taxonomy" id="8355"/>
    <lineage>
        <taxon>Eukaryota</taxon>
        <taxon>Metazoa</taxon>
        <taxon>Chordata</taxon>
        <taxon>Craniata</taxon>
        <taxon>Vertebrata</taxon>
        <taxon>Euteleostomi</taxon>
        <taxon>Amphibia</taxon>
        <taxon>Batrachia</taxon>
        <taxon>Anura</taxon>
        <taxon>Pipoidea</taxon>
        <taxon>Pipidae</taxon>
        <taxon>Xenopodinae</taxon>
        <taxon>Xenopus</taxon>
        <taxon>Xenopus</taxon>
    </lineage>
</organism>
<dbReference type="GO" id="GO:0004197">
    <property type="term" value="F:cysteine-type endopeptidase activity"/>
    <property type="evidence" value="ECO:0007669"/>
    <property type="project" value="InterPro"/>
</dbReference>
<dbReference type="PROSITE" id="PS00972">
    <property type="entry name" value="USP_1"/>
    <property type="match status" value="1"/>
</dbReference>
<feature type="compositionally biased region" description="Polar residues" evidence="2">
    <location>
        <begin position="676"/>
        <end position="695"/>
    </location>
</feature>
<feature type="region of interest" description="Disordered" evidence="2">
    <location>
        <begin position="658"/>
        <end position="695"/>
    </location>
</feature>
<dbReference type="CTD" id="398530"/>
<dbReference type="GO" id="GO:0005634">
    <property type="term" value="C:nucleus"/>
    <property type="evidence" value="ECO:0000318"/>
    <property type="project" value="GO_Central"/>
</dbReference>